<dbReference type="InParanoid" id="A0A3N0VGX3"/>
<dbReference type="InterPro" id="IPR002656">
    <property type="entry name" value="Acyl_transf_3_dom"/>
</dbReference>
<dbReference type="PANTHER" id="PTHR23028:SF53">
    <property type="entry name" value="ACYL_TRANSF_3 DOMAIN-CONTAINING PROTEIN"/>
    <property type="match status" value="1"/>
</dbReference>
<dbReference type="AlphaFoldDB" id="A0A3N0VGX3"/>
<organism evidence="4 5">
    <name type="scientific">Stagnimonas aquatica</name>
    <dbReference type="NCBI Taxonomy" id="2689987"/>
    <lineage>
        <taxon>Bacteria</taxon>
        <taxon>Pseudomonadati</taxon>
        <taxon>Pseudomonadota</taxon>
        <taxon>Gammaproteobacteria</taxon>
        <taxon>Nevskiales</taxon>
        <taxon>Nevskiaceae</taxon>
        <taxon>Stagnimonas</taxon>
    </lineage>
</organism>
<evidence type="ECO:0000256" key="2">
    <source>
        <dbReference type="SAM" id="Phobius"/>
    </source>
</evidence>
<sequence>MASARVWALKRRSGAFAGTGRRRRLIAGSRLPWRAWCRTLGTRRARRRARPGVGLEAVMAGAAESDDSVGARTSPAKTIRRAGKLANLWPQRDCAQPAPKRRPPMSASEATAPARSAPVRGEAVRFIEIDGMRGLGAMVVIVGHINYHNLFWAWVFMDMFFVVSSLLITRIVLRQVTSAKGLIAFWGRRIERIWPLYLLTVWALLLLALAINGVSTGRQFDLSLFWRFFTFSQFSDFLFDSVSDENYPYFTGHLWSLSVEEQFYILLPVLILLLRHTPRLVWMTVLLAAVPFAVWQRAMHPYTVVITSHIDAFALGSLMAIGIEWMQDHRRQVNPALWLGFFVGLLWFLPYVIEGYHAWFVNGEERHYEAWPATAGILMAVCWIGLLAINRGASWLRLLCWPPLVYTGVISYALYLVHYPIVRFMPKLAPALAAKLGLPPLPGVLEAAVTLTICFLLAHLLYRFIDQGLQTRRAGAARAVPVPHKSSHP</sequence>
<feature type="region of interest" description="Disordered" evidence="1">
    <location>
        <begin position="93"/>
        <end position="116"/>
    </location>
</feature>
<keyword evidence="5" id="KW-1185">Reference proteome</keyword>
<evidence type="ECO:0000259" key="3">
    <source>
        <dbReference type="Pfam" id="PF01757"/>
    </source>
</evidence>
<keyword evidence="2" id="KW-0472">Membrane</keyword>
<evidence type="ECO:0000313" key="5">
    <source>
        <dbReference type="Proteomes" id="UP000282106"/>
    </source>
</evidence>
<feature type="transmembrane region" description="Helical" evidence="2">
    <location>
        <begin position="280"/>
        <end position="298"/>
    </location>
</feature>
<feature type="transmembrane region" description="Helical" evidence="2">
    <location>
        <begin position="373"/>
        <end position="389"/>
    </location>
</feature>
<dbReference type="InterPro" id="IPR050879">
    <property type="entry name" value="Acyltransferase_3"/>
</dbReference>
<keyword evidence="2" id="KW-1133">Transmembrane helix</keyword>
<keyword evidence="2" id="KW-0812">Transmembrane</keyword>
<dbReference type="Pfam" id="PF01757">
    <property type="entry name" value="Acyl_transf_3"/>
    <property type="match status" value="1"/>
</dbReference>
<proteinExistence type="predicted"/>
<name>A0A3N0VGX3_9GAMM</name>
<feature type="transmembrane region" description="Helical" evidence="2">
    <location>
        <begin position="441"/>
        <end position="462"/>
    </location>
</feature>
<feature type="transmembrane region" description="Helical" evidence="2">
    <location>
        <begin position="151"/>
        <end position="173"/>
    </location>
</feature>
<reference evidence="4 5" key="1">
    <citation type="submission" date="2018-10" db="EMBL/GenBank/DDBJ databases">
        <authorList>
            <person name="Chen W.-M."/>
        </authorList>
    </citation>
    <scope>NUCLEOTIDE SEQUENCE [LARGE SCALE GENOMIC DNA]</scope>
    <source>
        <strain evidence="4 5">THS-13</strain>
    </source>
</reference>
<keyword evidence="4" id="KW-0012">Acyltransferase</keyword>
<dbReference type="PANTHER" id="PTHR23028">
    <property type="entry name" value="ACETYLTRANSFERASE"/>
    <property type="match status" value="1"/>
</dbReference>
<comment type="caution">
    <text evidence="4">The sequence shown here is derived from an EMBL/GenBank/DDBJ whole genome shotgun (WGS) entry which is preliminary data.</text>
</comment>
<feature type="transmembrane region" description="Helical" evidence="2">
    <location>
        <begin position="335"/>
        <end position="353"/>
    </location>
</feature>
<dbReference type="GO" id="GO:0016747">
    <property type="term" value="F:acyltransferase activity, transferring groups other than amino-acyl groups"/>
    <property type="evidence" value="ECO:0007669"/>
    <property type="project" value="InterPro"/>
</dbReference>
<dbReference type="EMBL" id="RJVO01000002">
    <property type="protein sequence ID" value="ROH92023.1"/>
    <property type="molecule type" value="Genomic_DNA"/>
</dbReference>
<evidence type="ECO:0000256" key="1">
    <source>
        <dbReference type="SAM" id="MobiDB-lite"/>
    </source>
</evidence>
<dbReference type="Proteomes" id="UP000282106">
    <property type="component" value="Unassembled WGS sequence"/>
</dbReference>
<feature type="transmembrane region" description="Helical" evidence="2">
    <location>
        <begin position="401"/>
        <end position="421"/>
    </location>
</feature>
<feature type="transmembrane region" description="Helical" evidence="2">
    <location>
        <begin position="304"/>
        <end position="323"/>
    </location>
</feature>
<feature type="transmembrane region" description="Helical" evidence="2">
    <location>
        <begin position="254"/>
        <end position="273"/>
    </location>
</feature>
<accession>A0A3N0VGX3</accession>
<gene>
    <name evidence="4" type="ORF">ED208_06535</name>
</gene>
<evidence type="ECO:0000313" key="4">
    <source>
        <dbReference type="EMBL" id="ROH92023.1"/>
    </source>
</evidence>
<keyword evidence="4" id="KW-0808">Transferase</keyword>
<feature type="domain" description="Acyltransferase 3" evidence="3">
    <location>
        <begin position="127"/>
        <end position="458"/>
    </location>
</feature>
<feature type="transmembrane region" description="Helical" evidence="2">
    <location>
        <begin position="194"/>
        <end position="214"/>
    </location>
</feature>
<protein>
    <submittedName>
        <fullName evidence="4">Acyltransferase</fullName>
    </submittedName>
</protein>
<dbReference type="GO" id="GO:0000271">
    <property type="term" value="P:polysaccharide biosynthetic process"/>
    <property type="evidence" value="ECO:0007669"/>
    <property type="project" value="TreeGrafter"/>
</dbReference>
<dbReference type="GO" id="GO:0016020">
    <property type="term" value="C:membrane"/>
    <property type="evidence" value="ECO:0007669"/>
    <property type="project" value="TreeGrafter"/>
</dbReference>